<reference evidence="2" key="1">
    <citation type="journal article" date="2020" name="bioRxiv">
        <title>Comparative genomics of Chlamydomonas.</title>
        <authorList>
            <person name="Craig R.J."/>
            <person name="Hasan A.R."/>
            <person name="Ness R.W."/>
            <person name="Keightley P.D."/>
        </authorList>
    </citation>
    <scope>NUCLEOTIDE SEQUENCE</scope>
    <source>
        <strain evidence="2">CCAP 11/70</strain>
    </source>
</reference>
<keyword evidence="3" id="KW-1185">Reference proteome</keyword>
<comment type="caution">
    <text evidence="2">The sequence shown here is derived from an EMBL/GenBank/DDBJ whole genome shotgun (WGS) entry which is preliminary data.</text>
</comment>
<dbReference type="OrthoDB" id="270651at2759"/>
<evidence type="ECO:0000256" key="1">
    <source>
        <dbReference type="SAM" id="MobiDB-lite"/>
    </source>
</evidence>
<dbReference type="Proteomes" id="UP000612055">
    <property type="component" value="Unassembled WGS sequence"/>
</dbReference>
<gene>
    <name evidence="2" type="ORF">HYH03_018859</name>
</gene>
<organism evidence="2 3">
    <name type="scientific">Edaphochlamys debaryana</name>
    <dbReference type="NCBI Taxonomy" id="47281"/>
    <lineage>
        <taxon>Eukaryota</taxon>
        <taxon>Viridiplantae</taxon>
        <taxon>Chlorophyta</taxon>
        <taxon>core chlorophytes</taxon>
        <taxon>Chlorophyceae</taxon>
        <taxon>CS clade</taxon>
        <taxon>Chlamydomonadales</taxon>
        <taxon>Chlamydomonadales incertae sedis</taxon>
        <taxon>Edaphochlamys</taxon>
    </lineage>
</organism>
<dbReference type="AlphaFoldDB" id="A0A835XH07"/>
<evidence type="ECO:0000313" key="2">
    <source>
        <dbReference type="EMBL" id="KAG2482196.1"/>
    </source>
</evidence>
<proteinExistence type="predicted"/>
<accession>A0A835XH07</accession>
<protein>
    <submittedName>
        <fullName evidence="2">Uncharacterized protein</fullName>
    </submittedName>
</protein>
<evidence type="ECO:0000313" key="3">
    <source>
        <dbReference type="Proteomes" id="UP000612055"/>
    </source>
</evidence>
<feature type="region of interest" description="Disordered" evidence="1">
    <location>
        <begin position="1"/>
        <end position="29"/>
    </location>
</feature>
<dbReference type="EMBL" id="JAEHOE010000246">
    <property type="protein sequence ID" value="KAG2482196.1"/>
    <property type="molecule type" value="Genomic_DNA"/>
</dbReference>
<sequence length="87" mass="9379">MQWEREQLAAEGYCSFSDDEDAPAGANGPGLPEVELITSTSNAYVKHLVRLRTSASYRRGVWRVLLVERELVEEAAGAWGGGRAGGG</sequence>
<name>A0A835XH07_9CHLO</name>